<evidence type="ECO:0000259" key="12">
    <source>
        <dbReference type="PROSITE" id="PS50011"/>
    </source>
</evidence>
<protein>
    <recommendedName>
        <fullName evidence="1">non-specific serine/threonine protein kinase</fullName>
        <ecNumber evidence="1">2.7.11.1</ecNumber>
    </recommendedName>
</protein>
<dbReference type="GO" id="GO:0004674">
    <property type="term" value="F:protein serine/threonine kinase activity"/>
    <property type="evidence" value="ECO:0007669"/>
    <property type="project" value="UniProtKB-KW"/>
</dbReference>
<accession>A0A835HC29</accession>
<evidence type="ECO:0000256" key="4">
    <source>
        <dbReference type="ARBA" id="ARBA00022729"/>
    </source>
</evidence>
<dbReference type="Gene3D" id="3.30.200.20">
    <property type="entry name" value="Phosphorylase Kinase, domain 1"/>
    <property type="match status" value="1"/>
</dbReference>
<keyword evidence="3" id="KW-0808">Transferase</keyword>
<dbReference type="SUPFAM" id="SSF56112">
    <property type="entry name" value="Protein kinase-like (PK-like)"/>
    <property type="match status" value="1"/>
</dbReference>
<evidence type="ECO:0000256" key="8">
    <source>
        <dbReference type="ARBA" id="ARBA00023157"/>
    </source>
</evidence>
<dbReference type="GO" id="GO:0005886">
    <property type="term" value="C:plasma membrane"/>
    <property type="evidence" value="ECO:0007669"/>
    <property type="project" value="TreeGrafter"/>
</dbReference>
<dbReference type="InterPro" id="IPR000719">
    <property type="entry name" value="Prot_kinase_dom"/>
</dbReference>
<evidence type="ECO:0000313" key="14">
    <source>
        <dbReference type="Proteomes" id="UP000631114"/>
    </source>
</evidence>
<dbReference type="GO" id="GO:0005524">
    <property type="term" value="F:ATP binding"/>
    <property type="evidence" value="ECO:0007669"/>
    <property type="project" value="UniProtKB-KW"/>
</dbReference>
<dbReference type="EMBL" id="JADFTS010000007">
    <property type="protein sequence ID" value="KAF9595502.1"/>
    <property type="molecule type" value="Genomic_DNA"/>
</dbReference>
<keyword evidence="14" id="KW-1185">Reference proteome</keyword>
<name>A0A835HC29_9MAGN</name>
<dbReference type="Gene3D" id="1.10.510.10">
    <property type="entry name" value="Transferase(Phosphotransferase) domain 1"/>
    <property type="match status" value="1"/>
</dbReference>
<dbReference type="Proteomes" id="UP000631114">
    <property type="component" value="Unassembled WGS sequence"/>
</dbReference>
<feature type="domain" description="Protein kinase" evidence="12">
    <location>
        <begin position="16"/>
        <end position="234"/>
    </location>
</feature>
<keyword evidence="6" id="KW-0418">Kinase</keyword>
<keyword evidence="5" id="KW-0547">Nucleotide-binding</keyword>
<evidence type="ECO:0000256" key="11">
    <source>
        <dbReference type="ARBA" id="ARBA00048679"/>
    </source>
</evidence>
<dbReference type="EC" id="2.7.11.1" evidence="1"/>
<comment type="catalytic activity">
    <reaction evidence="10">
        <text>L-threonyl-[protein] + ATP = O-phospho-L-threonyl-[protein] + ADP + H(+)</text>
        <dbReference type="Rhea" id="RHEA:46608"/>
        <dbReference type="Rhea" id="RHEA-COMP:11060"/>
        <dbReference type="Rhea" id="RHEA-COMP:11605"/>
        <dbReference type="ChEBI" id="CHEBI:15378"/>
        <dbReference type="ChEBI" id="CHEBI:30013"/>
        <dbReference type="ChEBI" id="CHEBI:30616"/>
        <dbReference type="ChEBI" id="CHEBI:61977"/>
        <dbReference type="ChEBI" id="CHEBI:456216"/>
        <dbReference type="EC" id="2.7.11.1"/>
    </reaction>
</comment>
<dbReference type="FunFam" id="3.30.200.20:FF:000195">
    <property type="entry name" value="G-type lectin S-receptor-like serine/threonine-protein kinase"/>
    <property type="match status" value="1"/>
</dbReference>
<dbReference type="Pfam" id="PF07714">
    <property type="entry name" value="PK_Tyr_Ser-Thr"/>
    <property type="match status" value="2"/>
</dbReference>
<evidence type="ECO:0000256" key="6">
    <source>
        <dbReference type="ARBA" id="ARBA00022777"/>
    </source>
</evidence>
<comment type="catalytic activity">
    <reaction evidence="11">
        <text>L-seryl-[protein] + ATP = O-phospho-L-seryl-[protein] + ADP + H(+)</text>
        <dbReference type="Rhea" id="RHEA:17989"/>
        <dbReference type="Rhea" id="RHEA-COMP:9863"/>
        <dbReference type="Rhea" id="RHEA-COMP:11604"/>
        <dbReference type="ChEBI" id="CHEBI:15378"/>
        <dbReference type="ChEBI" id="CHEBI:29999"/>
        <dbReference type="ChEBI" id="CHEBI:30616"/>
        <dbReference type="ChEBI" id="CHEBI:83421"/>
        <dbReference type="ChEBI" id="CHEBI:456216"/>
        <dbReference type="EC" id="2.7.11.1"/>
    </reaction>
</comment>
<evidence type="ECO:0000256" key="5">
    <source>
        <dbReference type="ARBA" id="ARBA00022741"/>
    </source>
</evidence>
<comment type="caution">
    <text evidence="13">The sequence shown here is derived from an EMBL/GenBank/DDBJ whole genome shotgun (WGS) entry which is preliminary data.</text>
</comment>
<sequence length="234" mass="26115">LPLYDLATIATATNNFSLSNKIGEGGFGPVYKGVLPKGQEIAIKRLSKNSRQGFQEFKNEVVLTAHLQHRNLVRLLGCCIQGEERILIYEYMPNKSLNSIIFARTFVGNQTEENTKRVVGTYGYISPEYAKCGFFSIKSDVFSFGVLVLEIAWTLLTEGKALGLMDPSIEDPVTVSEVLKCIQVSLLCVQKFPEDMLKMSSVFVMLDTDGLMLPWPKQPGFFVQEDLSATQNKL</sequence>
<keyword evidence="7" id="KW-0067">ATP-binding</keyword>
<keyword evidence="2" id="KW-0723">Serine/threonine-protein kinase</keyword>
<feature type="non-terminal residue" evidence="13">
    <location>
        <position position="234"/>
    </location>
</feature>
<organism evidence="13 14">
    <name type="scientific">Coptis chinensis</name>
    <dbReference type="NCBI Taxonomy" id="261450"/>
    <lineage>
        <taxon>Eukaryota</taxon>
        <taxon>Viridiplantae</taxon>
        <taxon>Streptophyta</taxon>
        <taxon>Embryophyta</taxon>
        <taxon>Tracheophyta</taxon>
        <taxon>Spermatophyta</taxon>
        <taxon>Magnoliopsida</taxon>
        <taxon>Ranunculales</taxon>
        <taxon>Ranunculaceae</taxon>
        <taxon>Coptidoideae</taxon>
        <taxon>Coptis</taxon>
    </lineage>
</organism>
<evidence type="ECO:0000256" key="7">
    <source>
        <dbReference type="ARBA" id="ARBA00022840"/>
    </source>
</evidence>
<evidence type="ECO:0000256" key="9">
    <source>
        <dbReference type="ARBA" id="ARBA00023180"/>
    </source>
</evidence>
<evidence type="ECO:0000256" key="3">
    <source>
        <dbReference type="ARBA" id="ARBA00022679"/>
    </source>
</evidence>
<dbReference type="InterPro" id="IPR001245">
    <property type="entry name" value="Ser-Thr/Tyr_kinase_cat_dom"/>
</dbReference>
<dbReference type="InterPro" id="IPR011009">
    <property type="entry name" value="Kinase-like_dom_sf"/>
</dbReference>
<reference evidence="13 14" key="1">
    <citation type="submission" date="2020-10" db="EMBL/GenBank/DDBJ databases">
        <title>The Coptis chinensis genome and diversification of protoberbering-type alkaloids.</title>
        <authorList>
            <person name="Wang B."/>
            <person name="Shu S."/>
            <person name="Song C."/>
            <person name="Liu Y."/>
        </authorList>
    </citation>
    <scope>NUCLEOTIDE SEQUENCE [LARGE SCALE GENOMIC DNA]</scope>
    <source>
        <strain evidence="13">HL-2020</strain>
        <tissue evidence="13">Leaf</tissue>
    </source>
</reference>
<dbReference type="PROSITE" id="PS50011">
    <property type="entry name" value="PROTEIN_KINASE_DOM"/>
    <property type="match status" value="1"/>
</dbReference>
<dbReference type="AlphaFoldDB" id="A0A835HC29"/>
<dbReference type="PANTHER" id="PTHR27002:SF1097">
    <property type="entry name" value="RECEPTOR-LIKE SERINE_THREONINE-PROTEIN KINASE"/>
    <property type="match status" value="1"/>
</dbReference>
<keyword evidence="9" id="KW-0325">Glycoprotein</keyword>
<dbReference type="OrthoDB" id="4062651at2759"/>
<keyword evidence="4" id="KW-0732">Signal</keyword>
<proteinExistence type="predicted"/>
<gene>
    <name evidence="13" type="ORF">IFM89_000590</name>
</gene>
<evidence type="ECO:0000313" key="13">
    <source>
        <dbReference type="EMBL" id="KAF9595502.1"/>
    </source>
</evidence>
<evidence type="ECO:0000256" key="2">
    <source>
        <dbReference type="ARBA" id="ARBA00022527"/>
    </source>
</evidence>
<dbReference type="PANTHER" id="PTHR27002">
    <property type="entry name" value="RECEPTOR-LIKE SERINE/THREONINE-PROTEIN KINASE SD1-8"/>
    <property type="match status" value="1"/>
</dbReference>
<keyword evidence="8" id="KW-1015">Disulfide bond</keyword>
<evidence type="ECO:0000256" key="1">
    <source>
        <dbReference type="ARBA" id="ARBA00012513"/>
    </source>
</evidence>
<evidence type="ECO:0000256" key="10">
    <source>
        <dbReference type="ARBA" id="ARBA00047899"/>
    </source>
</evidence>